<organism evidence="1 2">
    <name type="scientific">Oopsacas minuta</name>
    <dbReference type="NCBI Taxonomy" id="111878"/>
    <lineage>
        <taxon>Eukaryota</taxon>
        <taxon>Metazoa</taxon>
        <taxon>Porifera</taxon>
        <taxon>Hexactinellida</taxon>
        <taxon>Hexasterophora</taxon>
        <taxon>Lyssacinosida</taxon>
        <taxon>Leucopsacidae</taxon>
        <taxon>Oopsacas</taxon>
    </lineage>
</organism>
<evidence type="ECO:0000313" key="2">
    <source>
        <dbReference type="Proteomes" id="UP001165289"/>
    </source>
</evidence>
<dbReference type="EMBL" id="JAKMXF010000032">
    <property type="protein sequence ID" value="KAI6660610.1"/>
    <property type="molecule type" value="Genomic_DNA"/>
</dbReference>
<comment type="caution">
    <text evidence="1">The sequence shown here is derived from an EMBL/GenBank/DDBJ whole genome shotgun (WGS) entry which is preliminary data.</text>
</comment>
<protein>
    <submittedName>
        <fullName evidence="1">EPM2A-interacting protein 1-like</fullName>
    </submittedName>
</protein>
<dbReference type="AlphaFoldDB" id="A0AAV7KIP0"/>
<name>A0AAV7KIP0_9METZ</name>
<keyword evidence="2" id="KW-1185">Reference proteome</keyword>
<proteinExistence type="predicted"/>
<sequence>MASHPSSKLKIFKGNRLFNIDWEHEFFLVKDREKNKFLIYRDTIACNKRRNLDRYSNTKHGEDFTSDVSEARQIKLDQMKKSLTTEQSVFKKVDTSRKSVTAAS</sequence>
<dbReference type="PANTHER" id="PTHR45913">
    <property type="entry name" value="EPM2A-INTERACTING PROTEIN 1"/>
    <property type="match status" value="1"/>
</dbReference>
<gene>
    <name evidence="1" type="ORF">LOD99_10387</name>
</gene>
<evidence type="ECO:0000313" key="1">
    <source>
        <dbReference type="EMBL" id="KAI6660610.1"/>
    </source>
</evidence>
<dbReference type="Proteomes" id="UP001165289">
    <property type="component" value="Unassembled WGS sequence"/>
</dbReference>
<reference evidence="1 2" key="1">
    <citation type="journal article" date="2023" name="BMC Biol.">
        <title>The compact genome of the sponge Oopsacas minuta (Hexactinellida) is lacking key metazoan core genes.</title>
        <authorList>
            <person name="Santini S."/>
            <person name="Schenkelaars Q."/>
            <person name="Jourda C."/>
            <person name="Duchesne M."/>
            <person name="Belahbib H."/>
            <person name="Rocher C."/>
            <person name="Selva M."/>
            <person name="Riesgo A."/>
            <person name="Vervoort M."/>
            <person name="Leys S.P."/>
            <person name="Kodjabachian L."/>
            <person name="Le Bivic A."/>
            <person name="Borchiellini C."/>
            <person name="Claverie J.M."/>
            <person name="Renard E."/>
        </authorList>
    </citation>
    <scope>NUCLEOTIDE SEQUENCE [LARGE SCALE GENOMIC DNA]</scope>
    <source>
        <strain evidence="1">SPO-2</strain>
    </source>
</reference>
<accession>A0AAV7KIP0</accession>
<dbReference type="PANTHER" id="PTHR45913:SF21">
    <property type="entry name" value="DUF4371 DOMAIN-CONTAINING PROTEIN"/>
    <property type="match status" value="1"/>
</dbReference>